<dbReference type="Proteomes" id="UP001222683">
    <property type="component" value="Chromosome"/>
</dbReference>
<evidence type="ECO:0000256" key="1">
    <source>
        <dbReference type="SAM" id="Phobius"/>
    </source>
</evidence>
<gene>
    <name evidence="2" type="ORF">PSR59_10360</name>
</gene>
<feature type="transmembrane region" description="Helical" evidence="1">
    <location>
        <begin position="17"/>
        <end position="36"/>
    </location>
</feature>
<name>A0AAQ2XJW8_9LACO</name>
<dbReference type="RefSeq" id="WP_273744996.1">
    <property type="nucleotide sequence ID" value="NZ_CP117692.1"/>
</dbReference>
<protein>
    <submittedName>
        <fullName evidence="2">Uncharacterized protein</fullName>
    </submittedName>
</protein>
<keyword evidence="1" id="KW-1133">Transmembrane helix</keyword>
<evidence type="ECO:0000313" key="3">
    <source>
        <dbReference type="Proteomes" id="UP001222683"/>
    </source>
</evidence>
<organism evidence="2 3">
    <name type="scientific">Ligilactobacillus ruminis</name>
    <dbReference type="NCBI Taxonomy" id="1623"/>
    <lineage>
        <taxon>Bacteria</taxon>
        <taxon>Bacillati</taxon>
        <taxon>Bacillota</taxon>
        <taxon>Bacilli</taxon>
        <taxon>Lactobacillales</taxon>
        <taxon>Lactobacillaceae</taxon>
        <taxon>Ligilactobacillus</taxon>
    </lineage>
</organism>
<keyword evidence="1" id="KW-0472">Membrane</keyword>
<dbReference type="AlphaFoldDB" id="A0AAQ2XJW8"/>
<keyword evidence="1" id="KW-0812">Transmembrane</keyword>
<accession>A0AAQ2XJW8</accession>
<reference evidence="2" key="1">
    <citation type="submission" date="2023-02" db="EMBL/GenBank/DDBJ databases">
        <title>Complete genome sequence of Lactobacillus ruminis CACC888 isolated from Pig feces.</title>
        <authorList>
            <person name="Park S."/>
            <person name="Park M.A."/>
            <person name="Kim D.-H."/>
            <person name="Kim Y."/>
        </authorList>
    </citation>
    <scope>NUCLEOTIDE SEQUENCE</scope>
    <source>
        <strain evidence="2">CACC888</strain>
    </source>
</reference>
<proteinExistence type="predicted"/>
<evidence type="ECO:0000313" key="2">
    <source>
        <dbReference type="EMBL" id="WDC82012.1"/>
    </source>
</evidence>
<sequence>MSNGVDELENFTSEMEWSFFVPVGFSCVFQIGTVEYQHRLRFRWLEFMYEFLPLIRNVRRKRRWE</sequence>
<dbReference type="EMBL" id="CP117692">
    <property type="protein sequence ID" value="WDC82012.1"/>
    <property type="molecule type" value="Genomic_DNA"/>
</dbReference>